<name>A0A1Q3DW35_LENED</name>
<evidence type="ECO:0000313" key="2">
    <source>
        <dbReference type="Proteomes" id="UP000188533"/>
    </source>
</evidence>
<dbReference type="AlphaFoldDB" id="A0A1Q3DW35"/>
<dbReference type="EMBL" id="BDGU01000008">
    <property type="protein sequence ID" value="GAV99149.1"/>
    <property type="molecule type" value="Genomic_DNA"/>
</dbReference>
<gene>
    <name evidence="1" type="ORF">LENED_000586</name>
</gene>
<evidence type="ECO:0000313" key="1">
    <source>
        <dbReference type="EMBL" id="GAV99149.1"/>
    </source>
</evidence>
<reference evidence="1 2" key="2">
    <citation type="submission" date="2017-02" db="EMBL/GenBank/DDBJ databases">
        <title>A genome survey and senescence transcriptome analysis in Lentinula edodes.</title>
        <authorList>
            <person name="Sakamoto Y."/>
            <person name="Nakade K."/>
            <person name="Sato S."/>
            <person name="Yoshida Y."/>
            <person name="Miyazaki K."/>
            <person name="Natsume S."/>
            <person name="Konno N."/>
        </authorList>
    </citation>
    <scope>NUCLEOTIDE SEQUENCE [LARGE SCALE GENOMIC DNA]</scope>
    <source>
        <strain evidence="1 2">NBRC 111202</strain>
    </source>
</reference>
<accession>A0A1Q3DW35</accession>
<proteinExistence type="predicted"/>
<organism evidence="1 2">
    <name type="scientific">Lentinula edodes</name>
    <name type="common">Shiitake mushroom</name>
    <name type="synonym">Lentinus edodes</name>
    <dbReference type="NCBI Taxonomy" id="5353"/>
    <lineage>
        <taxon>Eukaryota</taxon>
        <taxon>Fungi</taxon>
        <taxon>Dikarya</taxon>
        <taxon>Basidiomycota</taxon>
        <taxon>Agaricomycotina</taxon>
        <taxon>Agaricomycetes</taxon>
        <taxon>Agaricomycetidae</taxon>
        <taxon>Agaricales</taxon>
        <taxon>Marasmiineae</taxon>
        <taxon>Omphalotaceae</taxon>
        <taxon>Lentinula</taxon>
    </lineage>
</organism>
<sequence>MDNDDTLATLLNSHPIFSTPSKTFLPSHDSSLELSTNTLSSFKPANVSDNSATGRRQVMVLRDTDLILAAGKELRITSLSDAKARRSHTKNYKIALNSSGKLLAVAGAFQLAVVVLPRAGYSRLVPDIIDCK</sequence>
<comment type="caution">
    <text evidence="1">The sequence shown here is derived from an EMBL/GenBank/DDBJ whole genome shotgun (WGS) entry which is preliminary data.</text>
</comment>
<keyword evidence="2" id="KW-1185">Reference proteome</keyword>
<protein>
    <submittedName>
        <fullName evidence="1">Nucleoporin nup82</fullName>
    </submittedName>
</protein>
<reference evidence="1 2" key="1">
    <citation type="submission" date="2016-08" db="EMBL/GenBank/DDBJ databases">
        <authorList>
            <consortium name="Lentinula edodes genome sequencing consortium"/>
            <person name="Sakamoto Y."/>
            <person name="Nakade K."/>
            <person name="Sato S."/>
            <person name="Yoshida Y."/>
            <person name="Miyazaki K."/>
            <person name="Natsume S."/>
            <person name="Konno N."/>
        </authorList>
    </citation>
    <scope>NUCLEOTIDE SEQUENCE [LARGE SCALE GENOMIC DNA]</scope>
    <source>
        <strain evidence="1 2">NBRC 111202</strain>
    </source>
</reference>
<dbReference type="STRING" id="5353.A0A1Q3DW35"/>
<dbReference type="Proteomes" id="UP000188533">
    <property type="component" value="Unassembled WGS sequence"/>
</dbReference>